<reference evidence="2 3" key="1">
    <citation type="submission" date="2014-07" db="EMBL/GenBank/DDBJ databases">
        <title>Genomic and transcriptomic analysis on Apis cerana provide comprehensive insights into honey bee biology.</title>
        <authorList>
            <person name="Diao Q."/>
            <person name="Sun L."/>
            <person name="Zheng H."/>
            <person name="Zheng H."/>
            <person name="Xu S."/>
            <person name="Wang S."/>
            <person name="Zeng Z."/>
            <person name="Hu F."/>
            <person name="Su S."/>
            <person name="Wu J."/>
        </authorList>
    </citation>
    <scope>NUCLEOTIDE SEQUENCE [LARGE SCALE GENOMIC DNA]</scope>
    <source>
        <tissue evidence="2">Pupae without intestine</tissue>
    </source>
</reference>
<evidence type="ECO:0000313" key="3">
    <source>
        <dbReference type="Proteomes" id="UP000242457"/>
    </source>
</evidence>
<dbReference type="OrthoDB" id="6611808at2759"/>
<dbReference type="Proteomes" id="UP000242457">
    <property type="component" value="Unassembled WGS sequence"/>
</dbReference>
<organism evidence="2 3">
    <name type="scientific">Apis cerana cerana</name>
    <name type="common">Oriental honeybee</name>
    <dbReference type="NCBI Taxonomy" id="94128"/>
    <lineage>
        <taxon>Eukaryota</taxon>
        <taxon>Metazoa</taxon>
        <taxon>Ecdysozoa</taxon>
        <taxon>Arthropoda</taxon>
        <taxon>Hexapoda</taxon>
        <taxon>Insecta</taxon>
        <taxon>Pterygota</taxon>
        <taxon>Neoptera</taxon>
        <taxon>Endopterygota</taxon>
        <taxon>Hymenoptera</taxon>
        <taxon>Apocrita</taxon>
        <taxon>Aculeata</taxon>
        <taxon>Apoidea</taxon>
        <taxon>Anthophila</taxon>
        <taxon>Apidae</taxon>
        <taxon>Apis</taxon>
    </lineage>
</organism>
<keyword evidence="1" id="KW-0175">Coiled coil</keyword>
<evidence type="ECO:0000313" key="2">
    <source>
        <dbReference type="EMBL" id="PBC28444.1"/>
    </source>
</evidence>
<dbReference type="STRING" id="94128.A0A2A3EAE7"/>
<dbReference type="EMBL" id="KZ288312">
    <property type="protein sequence ID" value="PBC28444.1"/>
    <property type="molecule type" value="Genomic_DNA"/>
</dbReference>
<name>A0A2A3EAE7_APICC</name>
<evidence type="ECO:0000256" key="1">
    <source>
        <dbReference type="SAM" id="Coils"/>
    </source>
</evidence>
<sequence>MKKFKSRELHAGVVYIDCDCYHRNGLQHDCPRTSCTGPPCKVKPWPKCDLGMYFMNKWNKYYEFLDTVPPISFCGSKEKWQAILEEERQKLKEKLEEKERGEKEDADVKTERVREMLADAK</sequence>
<keyword evidence="3" id="KW-1185">Reference proteome</keyword>
<protein>
    <submittedName>
        <fullName evidence="2">Uncharacterized protein</fullName>
    </submittedName>
</protein>
<gene>
    <name evidence="2" type="ORF">APICC_09899</name>
</gene>
<accession>A0A2A3EAE7</accession>
<feature type="coiled-coil region" evidence="1">
    <location>
        <begin position="77"/>
        <end position="104"/>
    </location>
</feature>
<proteinExistence type="predicted"/>
<dbReference type="AlphaFoldDB" id="A0A2A3EAE7"/>